<feature type="compositionally biased region" description="Basic and acidic residues" evidence="1">
    <location>
        <begin position="159"/>
        <end position="188"/>
    </location>
</feature>
<gene>
    <name evidence="2" type="ORF">OFUS_LOCUS21758</name>
</gene>
<dbReference type="InterPro" id="IPR011735">
    <property type="entry name" value="WlaTC/HtrL_glycosyltransf"/>
</dbReference>
<feature type="compositionally biased region" description="Basic residues" evidence="1">
    <location>
        <begin position="63"/>
        <end position="73"/>
    </location>
</feature>
<feature type="compositionally biased region" description="Acidic residues" evidence="1">
    <location>
        <begin position="149"/>
        <end position="158"/>
    </location>
</feature>
<evidence type="ECO:0000313" key="3">
    <source>
        <dbReference type="Proteomes" id="UP000749559"/>
    </source>
</evidence>
<feature type="compositionally biased region" description="Basic and acidic residues" evidence="1">
    <location>
        <begin position="51"/>
        <end position="62"/>
    </location>
</feature>
<proteinExistence type="predicted"/>
<dbReference type="Proteomes" id="UP000749559">
    <property type="component" value="Unassembled WGS sequence"/>
</dbReference>
<evidence type="ECO:0000256" key="1">
    <source>
        <dbReference type="SAM" id="MobiDB-lite"/>
    </source>
</evidence>
<name>A0A8S4PUF9_OWEFU</name>
<feature type="compositionally biased region" description="Acidic residues" evidence="1">
    <location>
        <begin position="125"/>
        <end position="135"/>
    </location>
</feature>
<comment type="caution">
    <text evidence="2">The sequence shown here is derived from an EMBL/GenBank/DDBJ whole genome shotgun (WGS) entry which is preliminary data.</text>
</comment>
<keyword evidence="3" id="KW-1185">Reference proteome</keyword>
<sequence>MPSTNTNEEKSKRRWFFRGKTSKDDLPDDKKKDKDKRNKRKSIEEYDSENEERSETQEETINKKGKSKKKGKDKGKSKMKETSANEDSDIDSGVSSKTSSKNKEKTSGKGSKRKEKNRSKKDELSNEFEDEETESTLDVSKDLKKDDMEVSDEDVLDGEDTRGSELAESTNEDRSRPSTSQSKERLDSTDPLGGPYSDSYASTGSFDKTVSSMGSSSDEITIVTAYFDIGSVRFDGKKKRTPSMYKEWMKVFSRVANPVVAYFDTEHAAHKFRQSRENFPAEMTKIVQVDRQRMWAFALRDEISKVFRSPMYPSIAPNTVNPEFACVTHAKYELMDDAIHSNYFETKYYAWMDCNIFKDDIKSTGDPFTLALPIHFDTHKVAYSQISKKNDIFTHVDIIKNNHNWLSGSFFLARRDVMKLWTQEYRRYIHKFMDMSIMTTDQHCIYAMFAPRLYERPRIGIQTYNAPPKGKIKPHLYLVDLCRKAGDELEGRAGKDSVDCVVM</sequence>
<evidence type="ECO:0000313" key="2">
    <source>
        <dbReference type="EMBL" id="CAH1797482.1"/>
    </source>
</evidence>
<dbReference type="AlphaFoldDB" id="A0A8S4PUF9"/>
<accession>A0A8S4PUF9</accession>
<feature type="compositionally biased region" description="Basic and acidic residues" evidence="1">
    <location>
        <begin position="74"/>
        <end position="83"/>
    </location>
</feature>
<dbReference type="EMBL" id="CAIIXF020000010">
    <property type="protein sequence ID" value="CAH1797482.1"/>
    <property type="molecule type" value="Genomic_DNA"/>
</dbReference>
<dbReference type="OrthoDB" id="411632at2759"/>
<organism evidence="2 3">
    <name type="scientific">Owenia fusiformis</name>
    <name type="common">Polychaete worm</name>
    <dbReference type="NCBI Taxonomy" id="6347"/>
    <lineage>
        <taxon>Eukaryota</taxon>
        <taxon>Metazoa</taxon>
        <taxon>Spiralia</taxon>
        <taxon>Lophotrochozoa</taxon>
        <taxon>Annelida</taxon>
        <taxon>Polychaeta</taxon>
        <taxon>Sedentaria</taxon>
        <taxon>Canalipalpata</taxon>
        <taxon>Sabellida</taxon>
        <taxon>Oweniida</taxon>
        <taxon>Oweniidae</taxon>
        <taxon>Owenia</taxon>
    </lineage>
</organism>
<reference evidence="2" key="1">
    <citation type="submission" date="2022-03" db="EMBL/GenBank/DDBJ databases">
        <authorList>
            <person name="Martin C."/>
        </authorList>
    </citation>
    <scope>NUCLEOTIDE SEQUENCE</scope>
</reference>
<dbReference type="Pfam" id="PF09612">
    <property type="entry name" value="HtrL_YibB"/>
    <property type="match status" value="1"/>
</dbReference>
<feature type="compositionally biased region" description="Basic residues" evidence="1">
    <location>
        <begin position="110"/>
        <end position="119"/>
    </location>
</feature>
<feature type="compositionally biased region" description="Basic and acidic residues" evidence="1">
    <location>
        <begin position="21"/>
        <end position="44"/>
    </location>
</feature>
<feature type="region of interest" description="Disordered" evidence="1">
    <location>
        <begin position="1"/>
        <end position="204"/>
    </location>
</feature>
<feature type="compositionally biased region" description="Basic and acidic residues" evidence="1">
    <location>
        <begin position="139"/>
        <end position="148"/>
    </location>
</feature>
<protein>
    <submittedName>
        <fullName evidence="2">Uncharacterized protein</fullName>
    </submittedName>
</protein>